<evidence type="ECO:0000256" key="1">
    <source>
        <dbReference type="SAM" id="Phobius"/>
    </source>
</evidence>
<keyword evidence="1" id="KW-0472">Membrane</keyword>
<reference evidence="2 3" key="1">
    <citation type="submission" date="2018-06" db="EMBL/GenBank/DDBJ databases">
        <title>Genomic Encyclopedia of Archaeal and Bacterial Type Strains, Phase II (KMG-II): from individual species to whole genera.</title>
        <authorList>
            <person name="Goeker M."/>
        </authorList>
    </citation>
    <scope>NUCLEOTIDE SEQUENCE [LARGE SCALE GENOMIC DNA]</scope>
    <source>
        <strain evidence="2 3">ATCC BAA-1881</strain>
    </source>
</reference>
<feature type="transmembrane region" description="Helical" evidence="1">
    <location>
        <begin position="194"/>
        <end position="216"/>
    </location>
</feature>
<proteinExistence type="predicted"/>
<dbReference type="AlphaFoldDB" id="A0A326U0K4"/>
<keyword evidence="1" id="KW-0812">Transmembrane</keyword>
<dbReference type="OrthoDB" id="145194at2"/>
<sequence>MFCPNCKNVRDANGMPCPHCGAPSPLSGGNQGNQWGMVSPVSASPGNTAFPVSPVQQNDAYPWEQVPQLSFGGSPVGPAADQDTSAQFPPQMQFPSQDAFPPPQIPFSSQENWSGIQEQQDWNAVPQGQDGQVPVSLLPVPAQDQMQPAGSTSTLMMPMQRVEEMLPALPEQEGSVYIPPMYTKPRPLIPRYRIISGVLSVLIVALLLCGGVSYYAKASGKLDAFQRFIGISAPPALQLSPTATIGNPKPKEAGPAKDAVTLALLAAKVDENGEPFFPNTVFLPNTEFYLVANVVQQKNPSTISVKIFTNGQPYKEYEEDIQAKSSKSDLTKLKLPLKFLTPLAGHIEIYWEGKLAWRIYFAVK</sequence>
<comment type="caution">
    <text evidence="2">The sequence shown here is derived from an EMBL/GenBank/DDBJ whole genome shotgun (WGS) entry which is preliminary data.</text>
</comment>
<evidence type="ECO:0000313" key="2">
    <source>
        <dbReference type="EMBL" id="PZW23917.1"/>
    </source>
</evidence>
<gene>
    <name evidence="2" type="ORF">EI42_04842</name>
</gene>
<dbReference type="EMBL" id="QKUF01000024">
    <property type="protein sequence ID" value="PZW23917.1"/>
    <property type="molecule type" value="Genomic_DNA"/>
</dbReference>
<protein>
    <submittedName>
        <fullName evidence="2">Uncharacterized protein</fullName>
    </submittedName>
</protein>
<name>A0A326U0K4_THEHA</name>
<dbReference type="RefSeq" id="WP_137686173.1">
    <property type="nucleotide sequence ID" value="NZ_BIFX01000001.1"/>
</dbReference>
<organism evidence="2 3">
    <name type="scientific">Thermosporothrix hazakensis</name>
    <dbReference type="NCBI Taxonomy" id="644383"/>
    <lineage>
        <taxon>Bacteria</taxon>
        <taxon>Bacillati</taxon>
        <taxon>Chloroflexota</taxon>
        <taxon>Ktedonobacteria</taxon>
        <taxon>Ktedonobacterales</taxon>
        <taxon>Thermosporotrichaceae</taxon>
        <taxon>Thermosporothrix</taxon>
    </lineage>
</organism>
<dbReference type="Proteomes" id="UP000248806">
    <property type="component" value="Unassembled WGS sequence"/>
</dbReference>
<keyword evidence="1" id="KW-1133">Transmembrane helix</keyword>
<evidence type="ECO:0000313" key="3">
    <source>
        <dbReference type="Proteomes" id="UP000248806"/>
    </source>
</evidence>
<keyword evidence="3" id="KW-1185">Reference proteome</keyword>
<accession>A0A326U0K4</accession>